<gene>
    <name evidence="2" type="primary">afap1l1</name>
    <name evidence="2" type="ORF">CM83_105032</name>
</gene>
<evidence type="ECO:0000256" key="1">
    <source>
        <dbReference type="SAM" id="Coils"/>
    </source>
</evidence>
<proteinExistence type="predicted"/>
<dbReference type="EMBL" id="GBHO01006156">
    <property type="protein sequence ID" value="JAG37448.1"/>
    <property type="molecule type" value="Transcribed_RNA"/>
</dbReference>
<feature type="non-terminal residue" evidence="2">
    <location>
        <position position="1"/>
    </location>
</feature>
<feature type="coiled-coil region" evidence="1">
    <location>
        <begin position="35"/>
        <end position="95"/>
    </location>
</feature>
<keyword evidence="1" id="KW-0175">Coiled coil</keyword>
<evidence type="ECO:0000313" key="2">
    <source>
        <dbReference type="EMBL" id="JAG37448.1"/>
    </source>
</evidence>
<accession>A0A0A9Z278</accession>
<dbReference type="AlphaFoldDB" id="A0A0A9Z278"/>
<reference evidence="2" key="1">
    <citation type="journal article" date="2014" name="PLoS ONE">
        <title>Transcriptome-Based Identification of ABC Transporters in the Western Tarnished Plant Bug Lygus hesperus.</title>
        <authorList>
            <person name="Hull J.J."/>
            <person name="Chaney K."/>
            <person name="Geib S.M."/>
            <person name="Fabrick J.A."/>
            <person name="Brent C.S."/>
            <person name="Walsh D."/>
            <person name="Lavine L.C."/>
        </authorList>
    </citation>
    <scope>NUCLEOTIDE SEQUENCE</scope>
</reference>
<organism evidence="2">
    <name type="scientific">Lygus hesperus</name>
    <name type="common">Western plant bug</name>
    <dbReference type="NCBI Taxonomy" id="30085"/>
    <lineage>
        <taxon>Eukaryota</taxon>
        <taxon>Metazoa</taxon>
        <taxon>Ecdysozoa</taxon>
        <taxon>Arthropoda</taxon>
        <taxon>Hexapoda</taxon>
        <taxon>Insecta</taxon>
        <taxon>Pterygota</taxon>
        <taxon>Neoptera</taxon>
        <taxon>Paraneoptera</taxon>
        <taxon>Hemiptera</taxon>
        <taxon>Heteroptera</taxon>
        <taxon>Panheteroptera</taxon>
        <taxon>Cimicomorpha</taxon>
        <taxon>Miridae</taxon>
        <taxon>Mirini</taxon>
        <taxon>Lygus</taxon>
    </lineage>
</organism>
<sequence length="156" mass="18099">NSLGGKVRKELDDCSDMSSKFQTTLNYTTEDEIKIGRLRLSVDRLAREIQNALNNTPDGDMEELEQKLDEYTDLQVEAEDKIVSLEVQLNNLKENFGNPIPPQNQQQLLSRLHKLELPHFDGNILRWSEFWDRFTSTIDSRKDITEVDKLSYLVIS</sequence>
<name>A0A0A9Z278_LYGHE</name>
<feature type="non-terminal residue" evidence="2">
    <location>
        <position position="156"/>
    </location>
</feature>
<protein>
    <submittedName>
        <fullName evidence="2">Actin filament-associated protein 1-like 1</fullName>
    </submittedName>
</protein>
<dbReference type="Pfam" id="PF03564">
    <property type="entry name" value="DUF1759"/>
    <property type="match status" value="1"/>
</dbReference>
<dbReference type="InterPro" id="IPR005312">
    <property type="entry name" value="DUF1759"/>
</dbReference>
<reference evidence="2" key="2">
    <citation type="submission" date="2014-07" db="EMBL/GenBank/DDBJ databases">
        <authorList>
            <person name="Hull J."/>
        </authorList>
    </citation>
    <scope>NUCLEOTIDE SEQUENCE</scope>
</reference>